<dbReference type="EC" id="7.2.1.1" evidence="16"/>
<dbReference type="InterPro" id="IPR004338">
    <property type="entry name" value="NqrB/RnfD"/>
</dbReference>
<dbReference type="KEGG" id="sbk:SHEWBE_1815"/>
<dbReference type="PANTHER" id="PTHR30578">
    <property type="entry name" value="ELECTRON TRANSPORT COMPLEX PROTEIN RNFD"/>
    <property type="match status" value="1"/>
</dbReference>
<keyword evidence="7 16" id="KW-0812">Transmembrane</keyword>
<keyword evidence="15 16" id="KW-0739">Sodium transport</keyword>
<comment type="cofactor">
    <cofactor evidence="16 17">
        <name>FMN</name>
        <dbReference type="ChEBI" id="CHEBI:58210"/>
    </cofactor>
</comment>
<feature type="transmembrane region" description="Helical" evidence="16">
    <location>
        <begin position="109"/>
        <end position="131"/>
    </location>
</feature>
<dbReference type="NCBIfam" id="TIGR01937">
    <property type="entry name" value="nqrB"/>
    <property type="match status" value="1"/>
</dbReference>
<evidence type="ECO:0000256" key="12">
    <source>
        <dbReference type="ARBA" id="ARBA00023065"/>
    </source>
</evidence>
<keyword evidence="4 16" id="KW-0597">Phosphoprotein</keyword>
<evidence type="ECO:0000256" key="7">
    <source>
        <dbReference type="ARBA" id="ARBA00022692"/>
    </source>
</evidence>
<keyword evidence="10 16" id="KW-0520">NAD</keyword>
<dbReference type="GO" id="GO:0022904">
    <property type="term" value="P:respiratory electron transport chain"/>
    <property type="evidence" value="ECO:0007669"/>
    <property type="project" value="InterPro"/>
</dbReference>
<comment type="similarity">
    <text evidence="16">Belongs to the NqrB/RnfD family.</text>
</comment>
<comment type="function">
    <text evidence="16">NQR complex catalyzes the reduction of ubiquinone-1 to ubiquinol by two successive reactions, coupled with the transport of Na(+) ions from the cytoplasm to the periplasm. NqrA to NqrE are probably involved in the second step, the conversion of ubisemiquinone to ubiquinol.</text>
</comment>
<evidence type="ECO:0000256" key="2">
    <source>
        <dbReference type="ARBA" id="ARBA00022475"/>
    </source>
</evidence>
<feature type="transmembrane region" description="Helical" evidence="16">
    <location>
        <begin position="51"/>
        <end position="70"/>
    </location>
</feature>
<evidence type="ECO:0000256" key="6">
    <source>
        <dbReference type="ARBA" id="ARBA00022643"/>
    </source>
</evidence>
<evidence type="ECO:0000256" key="11">
    <source>
        <dbReference type="ARBA" id="ARBA00023053"/>
    </source>
</evidence>
<dbReference type="GO" id="GO:0055085">
    <property type="term" value="P:transmembrane transport"/>
    <property type="evidence" value="ECO:0007669"/>
    <property type="project" value="InterPro"/>
</dbReference>
<gene>
    <name evidence="16 18" type="primary">nqrB</name>
    <name evidence="18" type="ORF">SHEWBE_1815</name>
</gene>
<dbReference type="EMBL" id="LS483452">
    <property type="protein sequence ID" value="SQH75781.1"/>
    <property type="molecule type" value="Genomic_DNA"/>
</dbReference>
<evidence type="ECO:0000313" key="19">
    <source>
        <dbReference type="Proteomes" id="UP000250123"/>
    </source>
</evidence>
<evidence type="ECO:0000256" key="15">
    <source>
        <dbReference type="ARBA" id="ARBA00023201"/>
    </source>
</evidence>
<evidence type="ECO:0000256" key="9">
    <source>
        <dbReference type="ARBA" id="ARBA00022989"/>
    </source>
</evidence>
<dbReference type="AlphaFoldDB" id="A0A330M0Z8"/>
<feature type="transmembrane region" description="Helical" evidence="16">
    <location>
        <begin position="151"/>
        <end position="178"/>
    </location>
</feature>
<dbReference type="GO" id="GO:0010181">
    <property type="term" value="F:FMN binding"/>
    <property type="evidence" value="ECO:0007669"/>
    <property type="project" value="InterPro"/>
</dbReference>
<comment type="subunit">
    <text evidence="16">Composed of six subunits; NqrA, NqrB, NqrC, NqrD, NqrE and NqrF.</text>
</comment>
<comment type="subcellular location">
    <subcellularLocation>
        <location evidence="16">Cell membrane</location>
        <topology evidence="16">Multi-pass membrane protein</topology>
    </subcellularLocation>
</comment>
<evidence type="ECO:0000313" key="18">
    <source>
        <dbReference type="EMBL" id="SQH75781.1"/>
    </source>
</evidence>
<evidence type="ECO:0000256" key="8">
    <source>
        <dbReference type="ARBA" id="ARBA00022967"/>
    </source>
</evidence>
<keyword evidence="12 16" id="KW-0406">Ion transport</keyword>
<evidence type="ECO:0000256" key="1">
    <source>
        <dbReference type="ARBA" id="ARBA00022448"/>
    </source>
</evidence>
<dbReference type="HAMAP" id="MF_00426">
    <property type="entry name" value="NqrB"/>
    <property type="match status" value="1"/>
</dbReference>
<evidence type="ECO:0000256" key="10">
    <source>
        <dbReference type="ARBA" id="ARBA00023027"/>
    </source>
</evidence>
<dbReference type="Pfam" id="PF03116">
    <property type="entry name" value="NQR2_RnfD_RnfE"/>
    <property type="match status" value="1"/>
</dbReference>
<evidence type="ECO:0000256" key="3">
    <source>
        <dbReference type="ARBA" id="ARBA00022519"/>
    </source>
</evidence>
<dbReference type="Proteomes" id="UP000250123">
    <property type="component" value="Chromosome SHEWBE"/>
</dbReference>
<keyword evidence="11 16" id="KW-0915">Sodium</keyword>
<evidence type="ECO:0000256" key="13">
    <source>
        <dbReference type="ARBA" id="ARBA00023075"/>
    </source>
</evidence>
<feature type="transmembrane region" description="Helical" evidence="16">
    <location>
        <begin position="347"/>
        <end position="365"/>
    </location>
</feature>
<dbReference type="RefSeq" id="WP_112352190.1">
    <property type="nucleotide sequence ID" value="NZ_LS483452.1"/>
</dbReference>
<name>A0A330M0Z8_9GAMM</name>
<evidence type="ECO:0000256" key="16">
    <source>
        <dbReference type="HAMAP-Rule" id="MF_00426"/>
    </source>
</evidence>
<evidence type="ECO:0000256" key="17">
    <source>
        <dbReference type="PIRSR" id="PIRSR016055-50"/>
    </source>
</evidence>
<feature type="transmembrane region" description="Helical" evidence="16">
    <location>
        <begin position="285"/>
        <end position="305"/>
    </location>
</feature>
<keyword evidence="2 16" id="KW-1003">Cell membrane</keyword>
<accession>A0A330M0Z8</accession>
<evidence type="ECO:0000256" key="5">
    <source>
        <dbReference type="ARBA" id="ARBA00022630"/>
    </source>
</evidence>
<protein>
    <recommendedName>
        <fullName evidence="16">Na(+)-translocating NADH-quinone reductase subunit B</fullName>
        <shortName evidence="16">Na(+)-NQR subunit B</shortName>
        <shortName evidence="16">Na(+)-translocating NQR subunit B</shortName>
        <ecNumber evidence="16">7.2.1.1</ecNumber>
    </recommendedName>
    <alternativeName>
        <fullName evidence="16">NQR complex subunit B</fullName>
    </alternativeName>
    <alternativeName>
        <fullName evidence="16">NQR-1 subunit B</fullName>
    </alternativeName>
</protein>
<keyword evidence="9 16" id="KW-1133">Transmembrane helix</keyword>
<comment type="catalytic activity">
    <reaction evidence="16">
        <text>a ubiquinone + n Na(+)(in) + NADH + H(+) = a ubiquinol + n Na(+)(out) + NAD(+)</text>
        <dbReference type="Rhea" id="RHEA:47748"/>
        <dbReference type="Rhea" id="RHEA-COMP:9565"/>
        <dbReference type="Rhea" id="RHEA-COMP:9566"/>
        <dbReference type="ChEBI" id="CHEBI:15378"/>
        <dbReference type="ChEBI" id="CHEBI:16389"/>
        <dbReference type="ChEBI" id="CHEBI:17976"/>
        <dbReference type="ChEBI" id="CHEBI:29101"/>
        <dbReference type="ChEBI" id="CHEBI:57540"/>
        <dbReference type="ChEBI" id="CHEBI:57945"/>
        <dbReference type="EC" id="7.2.1.1"/>
    </reaction>
</comment>
<dbReference type="PIRSF" id="PIRSF016055">
    <property type="entry name" value="NADH-UbQ_OxRdtase_B_su"/>
    <property type="match status" value="1"/>
</dbReference>
<dbReference type="GO" id="GO:0006814">
    <property type="term" value="P:sodium ion transport"/>
    <property type="evidence" value="ECO:0007669"/>
    <property type="project" value="UniProtKB-UniRule"/>
</dbReference>
<dbReference type="NCBIfam" id="NF003756">
    <property type="entry name" value="PRK05349.1"/>
    <property type="match status" value="1"/>
</dbReference>
<keyword evidence="5 16" id="KW-0285">Flavoprotein</keyword>
<evidence type="ECO:0000256" key="4">
    <source>
        <dbReference type="ARBA" id="ARBA00022553"/>
    </source>
</evidence>
<feature type="transmembrane region" description="Helical" evidence="16">
    <location>
        <begin position="317"/>
        <end position="335"/>
    </location>
</feature>
<feature type="transmembrane region" description="Helical" evidence="16">
    <location>
        <begin position="371"/>
        <end position="391"/>
    </location>
</feature>
<dbReference type="PANTHER" id="PTHR30578:SF1">
    <property type="entry name" value="NA(+)-TRANSLOCATING NADH-QUINONE REDUCTASE SUBUNIT B"/>
    <property type="match status" value="1"/>
</dbReference>
<dbReference type="GO" id="GO:0016655">
    <property type="term" value="F:oxidoreductase activity, acting on NAD(P)H, quinone or similar compound as acceptor"/>
    <property type="evidence" value="ECO:0007669"/>
    <property type="project" value="UniProtKB-UniRule"/>
</dbReference>
<keyword evidence="14 16" id="KW-0472">Membrane</keyword>
<dbReference type="OrthoDB" id="9776359at2"/>
<dbReference type="InterPro" id="IPR010966">
    <property type="entry name" value="NqrB"/>
</dbReference>
<keyword evidence="6 16" id="KW-0288">FMN</keyword>
<reference evidence="19" key="1">
    <citation type="submission" date="2018-06" db="EMBL/GenBank/DDBJ databases">
        <authorList>
            <person name="Cea G.-C."/>
            <person name="William W."/>
        </authorList>
    </citation>
    <scope>NUCLEOTIDE SEQUENCE [LARGE SCALE GENOMIC DNA]</scope>
    <source>
        <strain evidence="19">DB21MT-2</strain>
    </source>
</reference>
<organism evidence="18 19">
    <name type="scientific">Shewanella benthica</name>
    <dbReference type="NCBI Taxonomy" id="43661"/>
    <lineage>
        <taxon>Bacteria</taxon>
        <taxon>Pseudomonadati</taxon>
        <taxon>Pseudomonadota</taxon>
        <taxon>Gammaproteobacteria</taxon>
        <taxon>Alteromonadales</taxon>
        <taxon>Shewanellaceae</taxon>
        <taxon>Shewanella</taxon>
    </lineage>
</organism>
<feature type="modified residue" description="FMN phosphoryl threonine" evidence="16 17">
    <location>
        <position position="224"/>
    </location>
</feature>
<keyword evidence="13 16" id="KW-0830">Ubiquinone</keyword>
<keyword evidence="18" id="KW-0560">Oxidoreductase</keyword>
<keyword evidence="1 16" id="KW-0813">Transport</keyword>
<keyword evidence="8 16" id="KW-1278">Translocase</keyword>
<keyword evidence="3" id="KW-0997">Cell inner membrane</keyword>
<feature type="transmembrane region" description="Helical" evidence="16">
    <location>
        <begin position="185"/>
        <end position="204"/>
    </location>
</feature>
<feature type="transmembrane region" description="Helical" evidence="16">
    <location>
        <begin position="249"/>
        <end position="278"/>
    </location>
</feature>
<dbReference type="GO" id="GO:0005886">
    <property type="term" value="C:plasma membrane"/>
    <property type="evidence" value="ECO:0007669"/>
    <property type="project" value="UniProtKB-SubCell"/>
</dbReference>
<evidence type="ECO:0000256" key="14">
    <source>
        <dbReference type="ARBA" id="ARBA00023136"/>
    </source>
</evidence>
<proteinExistence type="inferred from homology"/>
<sequence length="415" mass="45341">MSNNDRKPDVQQDYYAPGQAMKGYLRSLVIAHGRSTKGKVHVRDAIDVKRTMTLVGLCLMPAIFFGLYNLGLQAQLAIIDGLAAPDVWQLAPFNLIFGGLTEQTGLIGLFIYGASFYIPIYLTALLVSLLWEMVFAKVRGQELHEGFFVTALLFTLILPVSTPLWLVAMGITFGVIIAKELFGGMGYNFLNPALAGLAFIFFAYPTQIAEPALLVAVDGFSGATALAQAAAGKLSFVDYSWYQAFSDPVWWNAFFGFTPGAIGETSTLALLIGGCLLLATRLADWRIVAGVMLGMILTSVMFNLIGSSKNDMFAMPWTWHLVTGGFAIAMMFMATDPVTTSYTRQGKLAYGILIGFMTVLIRVMNLKMPEGIMLAILFANLWSPLFDYMVARANIKRRAKRTTALLSNDNSGAKS</sequence>